<sequence>MSTLITFLAIAALAAFVYRYMPKERQGSPFHLEQFRPAAPLAGIFDDGASPATPERRAETDSARPGAEQSSNRALDCSGSDRAPQDPADTGSDIVAT</sequence>
<organism evidence="2">
    <name type="scientific">Rhodococcus hoagii (strain 103S)</name>
    <name type="common">Rhodococcus equi</name>
    <dbReference type="NCBI Taxonomy" id="685727"/>
    <lineage>
        <taxon>Bacteria</taxon>
        <taxon>Bacillati</taxon>
        <taxon>Actinomycetota</taxon>
        <taxon>Actinomycetes</taxon>
        <taxon>Mycobacteriales</taxon>
        <taxon>Nocardiaceae</taxon>
        <taxon>Prescottella</taxon>
    </lineage>
</organism>
<proteinExistence type="predicted"/>
<dbReference type="AlphaFoldDB" id="A0A3S5YBJ8"/>
<protein>
    <submittedName>
        <fullName evidence="2">Membrane protein</fullName>
    </submittedName>
</protein>
<dbReference type="Proteomes" id="UP001154400">
    <property type="component" value="Chromosome"/>
</dbReference>
<reference evidence="2" key="1">
    <citation type="journal article" date="2010" name="PLoS Genet.">
        <title>The genome of a pathogenic rhodococcus: cooptive virulence underpinned by key gene acquisitions.</title>
        <authorList>
            <person name="Letek M."/>
            <person name="Gonzalez P."/>
            <person name="Macarthur I."/>
            <person name="Rodriguez H."/>
            <person name="Freeman T.C."/>
            <person name="Valero-Rello A."/>
            <person name="Blanco M."/>
            <person name="Buckley T."/>
            <person name="Cherevach I."/>
            <person name="Fahey R."/>
            <person name="Hapeshi A."/>
            <person name="Holdstock J."/>
            <person name="Leadon D."/>
            <person name="Navas J."/>
            <person name="Ocampo A."/>
            <person name="Quail M.A."/>
            <person name="Sanders M."/>
            <person name="Scortti M.M."/>
            <person name="Prescott J.F."/>
            <person name="Fogarty U."/>
            <person name="Meijer W.G."/>
            <person name="Parkhill J."/>
            <person name="Bentley S.D."/>
            <person name="Vazquez-Boland J.A."/>
        </authorList>
    </citation>
    <scope>NUCLEOTIDE SEQUENCE [LARGE SCALE GENOMIC DNA]</scope>
    <source>
        <strain evidence="2 3">103S</strain>
    </source>
</reference>
<accession>A0A3S5YBJ8</accession>
<evidence type="ECO:0000256" key="1">
    <source>
        <dbReference type="SAM" id="MobiDB-lite"/>
    </source>
</evidence>
<name>A0A3S5YBJ8_RHOH1</name>
<evidence type="ECO:0000313" key="3">
    <source>
        <dbReference type="Proteomes" id="UP000006892"/>
    </source>
</evidence>
<gene>
    <name evidence="2" type="ordered locus">REQ_39440</name>
</gene>
<feature type="region of interest" description="Disordered" evidence="1">
    <location>
        <begin position="42"/>
        <end position="97"/>
    </location>
</feature>
<dbReference type="RefSeq" id="WP_005517805.1">
    <property type="nucleotide sequence ID" value="NC_014659.1"/>
</dbReference>
<evidence type="ECO:0000313" key="2">
    <source>
        <dbReference type="EMBL" id="CBH49928.1"/>
    </source>
</evidence>
<dbReference type="EMBL" id="FN563149">
    <property type="protein sequence ID" value="CBH49928.1"/>
    <property type="molecule type" value="Genomic_DNA"/>
</dbReference>
<dbReference type="KEGG" id="req:REQ_39440"/>